<evidence type="ECO:0000313" key="1">
    <source>
        <dbReference type="EMBL" id="QCO07298.1"/>
    </source>
</evidence>
<reference evidence="1 2" key="1">
    <citation type="submission" date="2018-09" db="EMBL/GenBank/DDBJ databases">
        <title>Whole genome based analysis of evolution and adaptive divergence in Indian and Brazilian strains of Azospirillum brasilense.</title>
        <authorList>
            <person name="Singh C."/>
            <person name="Tripathi A.K."/>
        </authorList>
    </citation>
    <scope>NUCLEOTIDE SEQUENCE [LARGE SCALE GENOMIC DNA]</scope>
    <source>
        <strain evidence="1 2">MTCC4036</strain>
        <plasmid evidence="1 2">p6</plasmid>
    </source>
</reference>
<gene>
    <name evidence="1" type="ORF">D3867_36060</name>
</gene>
<proteinExistence type="predicted"/>
<name>A0A4D8QAK6_AZOBR</name>
<dbReference type="AlphaFoldDB" id="A0A4D8QAK6"/>
<keyword evidence="1" id="KW-0614">Plasmid</keyword>
<accession>A0A4D8QAK6</accession>
<organism evidence="1 2">
    <name type="scientific">Azospirillum brasilense</name>
    <dbReference type="NCBI Taxonomy" id="192"/>
    <lineage>
        <taxon>Bacteria</taxon>
        <taxon>Pseudomonadati</taxon>
        <taxon>Pseudomonadota</taxon>
        <taxon>Alphaproteobacteria</taxon>
        <taxon>Rhodospirillales</taxon>
        <taxon>Azospirillaceae</taxon>
        <taxon>Azospirillum</taxon>
    </lineage>
</organism>
<protein>
    <submittedName>
        <fullName evidence="1">Uncharacterized protein</fullName>
    </submittedName>
</protein>
<evidence type="ECO:0000313" key="2">
    <source>
        <dbReference type="Proteomes" id="UP000298596"/>
    </source>
</evidence>
<dbReference type="Proteomes" id="UP000298596">
    <property type="component" value="Plasmid p6"/>
</dbReference>
<sequence length="60" mass="6526">MQRNASPTAAPDLLDFAEWVRSNLTVLKHNGDRIPEAVRGEILSGIIERADAAIVQATNL</sequence>
<dbReference type="EMBL" id="CP032336">
    <property type="protein sequence ID" value="QCO07298.1"/>
    <property type="molecule type" value="Genomic_DNA"/>
</dbReference>
<geneLocation type="plasmid" evidence="1 2">
    <name>p6</name>
</geneLocation>